<comment type="subcellular location">
    <subcellularLocation>
        <location evidence="1">Cell envelope</location>
    </subcellularLocation>
</comment>
<dbReference type="PANTHER" id="PTHR32347:SF29">
    <property type="entry name" value="UPF0194 MEMBRANE PROTEIN YBHG"/>
    <property type="match status" value="1"/>
</dbReference>
<keyword evidence="4" id="KW-0812">Transmembrane</keyword>
<evidence type="ECO:0000259" key="5">
    <source>
        <dbReference type="Pfam" id="PF25989"/>
    </source>
</evidence>
<protein>
    <submittedName>
        <fullName evidence="6">Putative secretion protein HlyD</fullName>
    </submittedName>
</protein>
<reference evidence="6 7" key="1">
    <citation type="journal article" date="2014" name="Antonie Van Leeuwenhoek">
        <title>Hyphomonas beringensis sp. nov. and Hyphomonas chukchiensis sp. nov., isolated from surface seawater of the Bering Sea and Chukchi Sea.</title>
        <authorList>
            <person name="Li C."/>
            <person name="Lai Q."/>
            <person name="Li G."/>
            <person name="Dong C."/>
            <person name="Wang J."/>
            <person name="Liao Y."/>
            <person name="Shao Z."/>
        </authorList>
    </citation>
    <scope>NUCLEOTIDE SEQUENCE [LARGE SCALE GENOMIC DNA]</scope>
    <source>
        <strain evidence="6 7">PS728</strain>
    </source>
</reference>
<sequence>MPFRLPQLVFRHYLWAGAAIILALLLVSAFMPRALEVQLSDISRGEINVEAREEGRTRVRDIYLVSAPQAGRLLRIGNPVGETVQAGAVVAVLLPGEAALLDPRSRSDAEAALRASTAAYSAAEAGLAEAEAALELARREAERAETLFARGISSQAALDRARAELEASQTRRNAAAAGVTRAAAERSGAALRLTPPRNGQRAADVIDIRAPVTGRVLRVMQESEAVIAAGAPILEIGDPASLEIVAEYLSDDAVRIAPGAPVRIEAWGGEAPLEGRVRMVEPFGFRKVSALGIEEQRVNVIIDFSGTGADPQVQRLGHGYRMEVFALVWSGRDELRVPVAALVRQGSGWAVFREENGKAVLTPVAIGPQDTRYAVVASGLSEGDRVILYPGRDIEPGKSIRARKSQSE</sequence>
<organism evidence="6 7">
    <name type="scientific">Hyphomonas polymorpha PS728</name>
    <dbReference type="NCBI Taxonomy" id="1280954"/>
    <lineage>
        <taxon>Bacteria</taxon>
        <taxon>Pseudomonadati</taxon>
        <taxon>Pseudomonadota</taxon>
        <taxon>Alphaproteobacteria</taxon>
        <taxon>Hyphomonadales</taxon>
        <taxon>Hyphomonadaceae</taxon>
        <taxon>Hyphomonas</taxon>
    </lineage>
</organism>
<dbReference type="Proteomes" id="UP000027100">
    <property type="component" value="Unassembled WGS sequence"/>
</dbReference>
<dbReference type="GO" id="GO:0030313">
    <property type="term" value="C:cell envelope"/>
    <property type="evidence" value="ECO:0007669"/>
    <property type="project" value="UniProtKB-SubCell"/>
</dbReference>
<dbReference type="OrthoDB" id="9791520at2"/>
<dbReference type="PATRIC" id="fig|1280954.3.peg.1533"/>
<dbReference type="InterPro" id="IPR050465">
    <property type="entry name" value="UPF0194_transport"/>
</dbReference>
<dbReference type="InterPro" id="IPR058637">
    <property type="entry name" value="YknX-like_C"/>
</dbReference>
<dbReference type="eggNOG" id="COG0845">
    <property type="taxonomic scope" value="Bacteria"/>
</dbReference>
<dbReference type="EMBL" id="ARYM01000007">
    <property type="protein sequence ID" value="KCZ99064.1"/>
    <property type="molecule type" value="Genomic_DNA"/>
</dbReference>
<evidence type="ECO:0000313" key="6">
    <source>
        <dbReference type="EMBL" id="KCZ99064.1"/>
    </source>
</evidence>
<dbReference type="PANTHER" id="PTHR32347">
    <property type="entry name" value="EFFLUX SYSTEM COMPONENT YKNX-RELATED"/>
    <property type="match status" value="1"/>
</dbReference>
<dbReference type="STRING" id="1280954.HPO_07552"/>
<evidence type="ECO:0000313" key="7">
    <source>
        <dbReference type="Proteomes" id="UP000027100"/>
    </source>
</evidence>
<dbReference type="Gene3D" id="1.10.287.470">
    <property type="entry name" value="Helix hairpin bin"/>
    <property type="match status" value="1"/>
</dbReference>
<dbReference type="Gene3D" id="2.40.50.100">
    <property type="match status" value="1"/>
</dbReference>
<evidence type="ECO:0000256" key="1">
    <source>
        <dbReference type="ARBA" id="ARBA00004196"/>
    </source>
</evidence>
<keyword evidence="4" id="KW-0472">Membrane</keyword>
<dbReference type="AlphaFoldDB" id="A0A062VKC8"/>
<feature type="domain" description="YknX-like C-terminal permuted SH3-like" evidence="5">
    <location>
        <begin position="335"/>
        <end position="401"/>
    </location>
</feature>
<keyword evidence="4" id="KW-1133">Transmembrane helix</keyword>
<keyword evidence="2 3" id="KW-0175">Coiled coil</keyword>
<keyword evidence="7" id="KW-1185">Reference proteome</keyword>
<comment type="caution">
    <text evidence="6">The sequence shown here is derived from an EMBL/GenBank/DDBJ whole genome shotgun (WGS) entry which is preliminary data.</text>
</comment>
<evidence type="ECO:0000256" key="3">
    <source>
        <dbReference type="SAM" id="Coils"/>
    </source>
</evidence>
<dbReference type="Gene3D" id="2.40.420.20">
    <property type="match status" value="1"/>
</dbReference>
<evidence type="ECO:0000256" key="2">
    <source>
        <dbReference type="ARBA" id="ARBA00023054"/>
    </source>
</evidence>
<dbReference type="Gene3D" id="2.40.30.170">
    <property type="match status" value="1"/>
</dbReference>
<feature type="coiled-coil region" evidence="3">
    <location>
        <begin position="120"/>
        <end position="147"/>
    </location>
</feature>
<gene>
    <name evidence="6" type="ORF">HPO_07552</name>
</gene>
<dbReference type="RefSeq" id="WP_051612413.1">
    <property type="nucleotide sequence ID" value="NZ_ARYM01000007.1"/>
</dbReference>
<accession>A0A062VKC8</accession>
<proteinExistence type="predicted"/>
<dbReference type="Pfam" id="PF25989">
    <property type="entry name" value="YknX_C"/>
    <property type="match status" value="1"/>
</dbReference>
<feature type="transmembrane region" description="Helical" evidence="4">
    <location>
        <begin position="12"/>
        <end position="31"/>
    </location>
</feature>
<name>A0A062VKC8_9PROT</name>
<evidence type="ECO:0000256" key="4">
    <source>
        <dbReference type="SAM" id="Phobius"/>
    </source>
</evidence>